<evidence type="ECO:0000256" key="6">
    <source>
        <dbReference type="ARBA" id="ARBA00022840"/>
    </source>
</evidence>
<dbReference type="Gene3D" id="3.40.50.620">
    <property type="entry name" value="HUPs"/>
    <property type="match status" value="2"/>
</dbReference>
<evidence type="ECO:0000313" key="14">
    <source>
        <dbReference type="Proteomes" id="UP000325440"/>
    </source>
</evidence>
<dbReference type="Proteomes" id="UP000325440">
    <property type="component" value="Unassembled WGS sequence"/>
</dbReference>
<dbReference type="SUPFAM" id="SSF50677">
    <property type="entry name" value="ValRS/IleRS/LeuRS editing domain"/>
    <property type="match status" value="1"/>
</dbReference>
<dbReference type="InterPro" id="IPR002300">
    <property type="entry name" value="aa-tRNA-synth_Ia"/>
</dbReference>
<dbReference type="EC" id="6.1.1.5" evidence="3"/>
<evidence type="ECO:0000313" key="13">
    <source>
        <dbReference type="EMBL" id="VVC37239.1"/>
    </source>
</evidence>
<dbReference type="SUPFAM" id="SSF52374">
    <property type="entry name" value="Nucleotidylyl transferase"/>
    <property type="match status" value="1"/>
</dbReference>
<dbReference type="GO" id="GO:0000049">
    <property type="term" value="F:tRNA binding"/>
    <property type="evidence" value="ECO:0007669"/>
    <property type="project" value="InterPro"/>
</dbReference>
<dbReference type="InterPro" id="IPR002301">
    <property type="entry name" value="Ile-tRNA-ligase"/>
</dbReference>
<dbReference type="FunFam" id="3.90.740.10:FF:000009">
    <property type="entry name" value="Isoleucyl-tRNA synthetase 2, mitochondrial"/>
    <property type="match status" value="1"/>
</dbReference>
<feature type="domain" description="Aminoacyl-tRNA synthetase class Ia" evidence="11">
    <location>
        <begin position="61"/>
        <end position="656"/>
    </location>
</feature>
<dbReference type="InterPro" id="IPR050081">
    <property type="entry name" value="Ile-tRNA_ligase"/>
</dbReference>
<dbReference type="CDD" id="cd07960">
    <property type="entry name" value="Anticodon_Ia_Ile_BEm"/>
    <property type="match status" value="1"/>
</dbReference>
<dbReference type="FunFam" id="3.40.50.620:FF:000111">
    <property type="entry name" value="Mitochondrial isoleucyl-tRNA synthetase"/>
    <property type="match status" value="1"/>
</dbReference>
<reference evidence="13 14" key="1">
    <citation type="submission" date="2019-08" db="EMBL/GenBank/DDBJ databases">
        <authorList>
            <person name="Alioto T."/>
            <person name="Alioto T."/>
            <person name="Gomez Garrido J."/>
        </authorList>
    </citation>
    <scope>NUCLEOTIDE SEQUENCE [LARGE SCALE GENOMIC DNA]</scope>
</reference>
<evidence type="ECO:0000259" key="11">
    <source>
        <dbReference type="Pfam" id="PF00133"/>
    </source>
</evidence>
<dbReference type="GO" id="GO:0002161">
    <property type="term" value="F:aminoacyl-tRNA deacylase activity"/>
    <property type="evidence" value="ECO:0007669"/>
    <property type="project" value="InterPro"/>
</dbReference>
<dbReference type="AlphaFoldDB" id="A0A5E4N141"/>
<dbReference type="Pfam" id="PF08264">
    <property type="entry name" value="Anticodon_1"/>
    <property type="match status" value="1"/>
</dbReference>
<dbReference type="Gene3D" id="3.90.740.10">
    <property type="entry name" value="Valyl/Leucyl/Isoleucyl-tRNA synthetase, editing domain"/>
    <property type="match status" value="1"/>
</dbReference>
<name>A0A5E4N141_9HEMI</name>
<dbReference type="NCBIfam" id="TIGR00392">
    <property type="entry name" value="ileS"/>
    <property type="match status" value="1"/>
</dbReference>
<keyword evidence="8 13" id="KW-0030">Aminoacyl-tRNA synthetase</keyword>
<keyword evidence="14" id="KW-1185">Reference proteome</keyword>
<keyword evidence="4 13" id="KW-0436">Ligase</keyword>
<dbReference type="EMBL" id="CABPRJ010001444">
    <property type="protein sequence ID" value="VVC37239.1"/>
    <property type="molecule type" value="Genomic_DNA"/>
</dbReference>
<dbReference type="Pfam" id="PF00133">
    <property type="entry name" value="tRNA-synt_1"/>
    <property type="match status" value="1"/>
</dbReference>
<organism evidence="13 14">
    <name type="scientific">Cinara cedri</name>
    <dbReference type="NCBI Taxonomy" id="506608"/>
    <lineage>
        <taxon>Eukaryota</taxon>
        <taxon>Metazoa</taxon>
        <taxon>Ecdysozoa</taxon>
        <taxon>Arthropoda</taxon>
        <taxon>Hexapoda</taxon>
        <taxon>Insecta</taxon>
        <taxon>Pterygota</taxon>
        <taxon>Neoptera</taxon>
        <taxon>Paraneoptera</taxon>
        <taxon>Hemiptera</taxon>
        <taxon>Sternorrhyncha</taxon>
        <taxon>Aphidomorpha</taxon>
        <taxon>Aphidoidea</taxon>
        <taxon>Aphididae</taxon>
        <taxon>Lachninae</taxon>
        <taxon>Cinara</taxon>
    </lineage>
</organism>
<sequence>MYTVTKYLSRYHLTKRFYSDDATILKKSLFLPITKFKSRLNVEQTIQRDSNIFKTCGFSDLYSWQREHMKNEEFILHDGPPYANGSAHIGHALNKILKDITIRSKLINGNKINYIPGWDCHGLPIELKAEKIHGNKWKNYSPLKIRQNARKYASKEIEKQKKVFKSWGILADWEKNCYYTFDKNYIQKQIQQFYELYKKGSIYRDLKPVYWSPSSKSALAEAELEYNTNHQSKSVTVKLELCPSTFSINLSNSEIIYALIWTTTPWTLPGNVAVVYSSNLMYSFVKIFDIPGIYLLATDLIQNLSTKINKSIEIISTIKGNELSSLKYKSLRFGEDDKPFLAGDHVTTDKGTGLVHTAPAYGHDDFLIALKHKIPIECHVDECGVFMPQTWSELINLAVLDEGNEMVCTLLSNKILHTEMYEHSYPYDWRTKLPVIIRASKQWFLDTGTIKKQSIECLKDIRIYPELSGSRNALLTLIEKRPYWCISRQRSWGVPIPVLYDESDNAIIDEKLLNNYYTLLEETGQDFWWIYDVQKLASNTSHNSEKLKKGLDILDIWFDSGISWSCVLGNNTIADLYLEGVDQCTGWFQASLMSSIALRNASPFRSLFVHGFVVDENGRKMSKSIGNVIDPQDIINGKYDQSITGVDILRWWVAKHGSHQTNIPVTKETMNNTKQSIDKIRLILRFLLGSFNNIKEHHFIHGINHLRYLDKYIILELKLFENEMNMLYNTFQYNKVCIKLLHFITNTISGLYVHHIKDRLYCDPIESNNRLACTATLQVIFENLLKHIAPILPHLAEEAFSFYPLRKTTFFKTPIMNLNEIVIPDSEKVISVIEKGLEVKSKVSNILHGTNSLKQSLIIAAPDETHNLLQHLHPKNSDRKSDLIELLQVNSIELTLSNIIDVKTIDSKGILCKRCRRWSAEKQEELCKRCEKTITIFNSK</sequence>
<proteinExistence type="inferred from homology"/>
<keyword evidence="7" id="KW-0648">Protein biosynthesis</keyword>
<evidence type="ECO:0000256" key="8">
    <source>
        <dbReference type="ARBA" id="ARBA00023146"/>
    </source>
</evidence>
<comment type="subcellular location">
    <subcellularLocation>
        <location evidence="1">Mitochondrion</location>
    </subcellularLocation>
</comment>
<dbReference type="SUPFAM" id="SSF47323">
    <property type="entry name" value="Anticodon-binding domain of a subclass of class I aminoacyl-tRNA synthetases"/>
    <property type="match status" value="1"/>
</dbReference>
<dbReference type="GO" id="GO:0004822">
    <property type="term" value="F:isoleucine-tRNA ligase activity"/>
    <property type="evidence" value="ECO:0007669"/>
    <property type="project" value="UniProtKB-EC"/>
</dbReference>
<evidence type="ECO:0000256" key="9">
    <source>
        <dbReference type="ARBA" id="ARBA00032665"/>
    </source>
</evidence>
<dbReference type="InterPro" id="IPR033708">
    <property type="entry name" value="Anticodon_Ile_BEm"/>
</dbReference>
<keyword evidence="6" id="KW-0067">ATP-binding</keyword>
<keyword evidence="5" id="KW-0547">Nucleotide-binding</keyword>
<dbReference type="InterPro" id="IPR009008">
    <property type="entry name" value="Val/Leu/Ile-tRNA-synth_edit"/>
</dbReference>
<evidence type="ECO:0000256" key="5">
    <source>
        <dbReference type="ARBA" id="ARBA00022741"/>
    </source>
</evidence>
<dbReference type="PANTHER" id="PTHR42765">
    <property type="entry name" value="SOLEUCYL-TRNA SYNTHETASE"/>
    <property type="match status" value="1"/>
</dbReference>
<dbReference type="InterPro" id="IPR014729">
    <property type="entry name" value="Rossmann-like_a/b/a_fold"/>
</dbReference>
<evidence type="ECO:0000256" key="3">
    <source>
        <dbReference type="ARBA" id="ARBA00013165"/>
    </source>
</evidence>
<dbReference type="InterPro" id="IPR013155">
    <property type="entry name" value="M/V/L/I-tRNA-synth_anticd-bd"/>
</dbReference>
<feature type="domain" description="Methionyl/Valyl/Leucyl/Isoleucyl-tRNA synthetase anticodon-binding" evidence="12">
    <location>
        <begin position="710"/>
        <end position="835"/>
    </location>
</feature>
<dbReference type="GO" id="GO:0006428">
    <property type="term" value="P:isoleucyl-tRNA aminoacylation"/>
    <property type="evidence" value="ECO:0007669"/>
    <property type="project" value="InterPro"/>
</dbReference>
<dbReference type="PANTHER" id="PTHR42765:SF1">
    <property type="entry name" value="ISOLEUCINE--TRNA LIGASE, MITOCHONDRIAL"/>
    <property type="match status" value="1"/>
</dbReference>
<evidence type="ECO:0000259" key="12">
    <source>
        <dbReference type="Pfam" id="PF08264"/>
    </source>
</evidence>
<protein>
    <recommendedName>
        <fullName evidence="3">isoleucine--tRNA ligase</fullName>
        <ecNumber evidence="3">6.1.1.5</ecNumber>
    </recommendedName>
    <alternativeName>
        <fullName evidence="9">Isoleucyl-tRNA synthetase</fullName>
    </alternativeName>
</protein>
<comment type="catalytic activity">
    <reaction evidence="10">
        <text>tRNA(Ile) + L-isoleucine + ATP = L-isoleucyl-tRNA(Ile) + AMP + diphosphate</text>
        <dbReference type="Rhea" id="RHEA:11060"/>
        <dbReference type="Rhea" id="RHEA-COMP:9666"/>
        <dbReference type="Rhea" id="RHEA-COMP:9695"/>
        <dbReference type="ChEBI" id="CHEBI:30616"/>
        <dbReference type="ChEBI" id="CHEBI:33019"/>
        <dbReference type="ChEBI" id="CHEBI:58045"/>
        <dbReference type="ChEBI" id="CHEBI:78442"/>
        <dbReference type="ChEBI" id="CHEBI:78528"/>
        <dbReference type="ChEBI" id="CHEBI:456215"/>
        <dbReference type="EC" id="6.1.1.5"/>
    </reaction>
</comment>
<dbReference type="OrthoDB" id="10264412at2759"/>
<comment type="similarity">
    <text evidence="2">Belongs to the class-I aminoacyl-tRNA synthetase family.</text>
</comment>
<dbReference type="GO" id="GO:0005524">
    <property type="term" value="F:ATP binding"/>
    <property type="evidence" value="ECO:0007669"/>
    <property type="project" value="UniProtKB-KW"/>
</dbReference>
<gene>
    <name evidence="13" type="ORF">CINCED_3A007856</name>
</gene>
<dbReference type="InterPro" id="IPR009080">
    <property type="entry name" value="tRNAsynth_Ia_anticodon-bd"/>
</dbReference>
<dbReference type="Gene3D" id="1.10.730.20">
    <property type="match status" value="1"/>
</dbReference>
<evidence type="ECO:0000256" key="2">
    <source>
        <dbReference type="ARBA" id="ARBA00005594"/>
    </source>
</evidence>
<evidence type="ECO:0000256" key="7">
    <source>
        <dbReference type="ARBA" id="ARBA00022917"/>
    </source>
</evidence>
<accession>A0A5E4N141</accession>
<evidence type="ECO:0000256" key="10">
    <source>
        <dbReference type="ARBA" id="ARBA00048359"/>
    </source>
</evidence>
<evidence type="ECO:0000256" key="4">
    <source>
        <dbReference type="ARBA" id="ARBA00022598"/>
    </source>
</evidence>
<evidence type="ECO:0000256" key="1">
    <source>
        <dbReference type="ARBA" id="ARBA00004173"/>
    </source>
</evidence>
<dbReference type="GO" id="GO:0005739">
    <property type="term" value="C:mitochondrion"/>
    <property type="evidence" value="ECO:0007669"/>
    <property type="project" value="UniProtKB-SubCell"/>
</dbReference>
<dbReference type="GO" id="GO:0032543">
    <property type="term" value="P:mitochondrial translation"/>
    <property type="evidence" value="ECO:0007669"/>
    <property type="project" value="TreeGrafter"/>
</dbReference>
<dbReference type="PRINTS" id="PR00984">
    <property type="entry name" value="TRNASYNTHILE"/>
</dbReference>